<feature type="domain" description="GGDEF" evidence="2">
    <location>
        <begin position="267"/>
        <end position="400"/>
    </location>
</feature>
<dbReference type="CDD" id="cd01949">
    <property type="entry name" value="GGDEF"/>
    <property type="match status" value="1"/>
</dbReference>
<dbReference type="InterPro" id="IPR043128">
    <property type="entry name" value="Rev_trsase/Diguanyl_cyclase"/>
</dbReference>
<accession>A0ABS9P740</accession>
<comment type="caution">
    <text evidence="3">The sequence shown here is derived from an EMBL/GenBank/DDBJ whole genome shotgun (WGS) entry which is preliminary data.</text>
</comment>
<dbReference type="PANTHER" id="PTHR44757">
    <property type="entry name" value="DIGUANYLATE CYCLASE DGCP"/>
    <property type="match status" value="1"/>
</dbReference>
<dbReference type="Pfam" id="PF00563">
    <property type="entry name" value="EAL"/>
    <property type="match status" value="1"/>
</dbReference>
<organism evidence="3 4">
    <name type="scientific">Billgrantia campisalis</name>
    <dbReference type="NCBI Taxonomy" id="74661"/>
    <lineage>
        <taxon>Bacteria</taxon>
        <taxon>Pseudomonadati</taxon>
        <taxon>Pseudomonadota</taxon>
        <taxon>Gammaproteobacteria</taxon>
        <taxon>Oceanospirillales</taxon>
        <taxon>Halomonadaceae</taxon>
        <taxon>Billgrantia</taxon>
    </lineage>
</organism>
<reference evidence="3 4" key="1">
    <citation type="submission" date="2020-05" db="EMBL/GenBank/DDBJ databases">
        <title>Comparative genomic analysis of denitrifying bacteria from Halomonas genus.</title>
        <authorList>
            <person name="Wang L."/>
            <person name="Shao Z."/>
        </authorList>
    </citation>
    <scope>NUCLEOTIDE SEQUENCE [LARGE SCALE GENOMIC DNA]</scope>
    <source>
        <strain evidence="3 4">A4</strain>
    </source>
</reference>
<sequence length="660" mass="72937">MSAAPQCQSHDHIVQFYEDDAFLAEVVADYLKAGADAGERLLVLLTAPHLADVLQRLSAGGLDTDAAMASGQLVVYDADLMLEAIMRDGMPEAALFERHLLSGIEADGSPPIRAFGELVDLLCARGNAEAAVQLEALWHAACHRLPLTLLCGYSLQHFDRPADQAAFDAICDHHTHVLPAERYSRLAPGQQLREVSRLQQQVQALDHESASRQQAEQNLAAVQRLCGEMLMELAEHARHDRVTGLTTRRHAQQRLADLIVDPPGQSGRVAVLHVDIDQLKAINESLGREMGDYFLHQTAQRIKRCLAATGIVSRLDSDEMMVVLPGIASRCELSKVAERLLDWTSQPVELGGQRVVASCCIGISLFPEHGRTVHELMRHANRARRHAQRLGHRRYQVFTAELCDDDFDRLALRSELREALPRGELELYYLPTLCARSGQVMAILAQPRWQSSRFGKVEAARWMSVAEETGQAAIIGRWVLARACRLAKDWIEAGIGLRVAVQIPTAELLGGEIVDRVVEVLEHSGLPGEMLELELSESGLMRAPRHAAAMLERLKALGVRLTVDEFGSGRSSLEYLHHFPIDSIKIHQPFIADCLDAPHHQAIIGSMIGMAHQLGQQVIAGGVATREQADYLRWQGCDLLQGPLWSRMEYCDAPGDQAPE</sequence>
<keyword evidence="4" id="KW-1185">Reference proteome</keyword>
<dbReference type="Proteomes" id="UP000814385">
    <property type="component" value="Unassembled WGS sequence"/>
</dbReference>
<dbReference type="Gene3D" id="3.20.20.450">
    <property type="entry name" value="EAL domain"/>
    <property type="match status" value="1"/>
</dbReference>
<dbReference type="SMART" id="SM00267">
    <property type="entry name" value="GGDEF"/>
    <property type="match status" value="1"/>
</dbReference>
<dbReference type="PANTHER" id="PTHR44757:SF2">
    <property type="entry name" value="BIOFILM ARCHITECTURE MAINTENANCE PROTEIN MBAA"/>
    <property type="match status" value="1"/>
</dbReference>
<proteinExistence type="predicted"/>
<dbReference type="SMART" id="SM00052">
    <property type="entry name" value="EAL"/>
    <property type="match status" value="1"/>
</dbReference>
<evidence type="ECO:0000259" key="1">
    <source>
        <dbReference type="PROSITE" id="PS50883"/>
    </source>
</evidence>
<dbReference type="PROSITE" id="PS50883">
    <property type="entry name" value="EAL"/>
    <property type="match status" value="1"/>
</dbReference>
<dbReference type="InterPro" id="IPR035919">
    <property type="entry name" value="EAL_sf"/>
</dbReference>
<dbReference type="Pfam" id="PF00990">
    <property type="entry name" value="GGDEF"/>
    <property type="match status" value="1"/>
</dbReference>
<dbReference type="InterPro" id="IPR052155">
    <property type="entry name" value="Biofilm_reg_signaling"/>
</dbReference>
<gene>
    <name evidence="3" type="ORF">HOP52_07365</name>
</gene>
<name>A0ABS9P740_9GAMM</name>
<dbReference type="NCBIfam" id="TIGR00254">
    <property type="entry name" value="GGDEF"/>
    <property type="match status" value="1"/>
</dbReference>
<evidence type="ECO:0000259" key="2">
    <source>
        <dbReference type="PROSITE" id="PS50887"/>
    </source>
</evidence>
<dbReference type="SUPFAM" id="SSF55073">
    <property type="entry name" value="Nucleotide cyclase"/>
    <property type="match status" value="1"/>
</dbReference>
<dbReference type="InterPro" id="IPR000160">
    <property type="entry name" value="GGDEF_dom"/>
</dbReference>
<dbReference type="Pfam" id="PF14417">
    <property type="entry name" value="MEDS"/>
    <property type="match status" value="1"/>
</dbReference>
<feature type="domain" description="EAL" evidence="1">
    <location>
        <begin position="409"/>
        <end position="660"/>
    </location>
</feature>
<protein>
    <submittedName>
        <fullName evidence="3">EAL domain-containing protein</fullName>
    </submittedName>
</protein>
<dbReference type="SUPFAM" id="SSF141868">
    <property type="entry name" value="EAL domain-like"/>
    <property type="match status" value="1"/>
</dbReference>
<dbReference type="CDD" id="cd01948">
    <property type="entry name" value="EAL"/>
    <property type="match status" value="1"/>
</dbReference>
<dbReference type="InterPro" id="IPR001633">
    <property type="entry name" value="EAL_dom"/>
</dbReference>
<dbReference type="InterPro" id="IPR025847">
    <property type="entry name" value="MEDS_domain"/>
</dbReference>
<dbReference type="Gene3D" id="3.30.70.270">
    <property type="match status" value="1"/>
</dbReference>
<dbReference type="EMBL" id="JABFUC010000005">
    <property type="protein sequence ID" value="MCG6657580.1"/>
    <property type="molecule type" value="Genomic_DNA"/>
</dbReference>
<dbReference type="RefSeq" id="WP_238976726.1">
    <property type="nucleotide sequence ID" value="NZ_JABFUC010000005.1"/>
</dbReference>
<evidence type="ECO:0000313" key="4">
    <source>
        <dbReference type="Proteomes" id="UP000814385"/>
    </source>
</evidence>
<dbReference type="PROSITE" id="PS50887">
    <property type="entry name" value="GGDEF"/>
    <property type="match status" value="1"/>
</dbReference>
<evidence type="ECO:0000313" key="3">
    <source>
        <dbReference type="EMBL" id="MCG6657580.1"/>
    </source>
</evidence>
<dbReference type="InterPro" id="IPR029787">
    <property type="entry name" value="Nucleotide_cyclase"/>
</dbReference>